<evidence type="ECO:0008006" key="3">
    <source>
        <dbReference type="Google" id="ProtNLM"/>
    </source>
</evidence>
<dbReference type="InterPro" id="IPR043502">
    <property type="entry name" value="DNA/RNA_pol_sf"/>
</dbReference>
<gene>
    <name evidence="1" type="ORF">EZS28_042422</name>
</gene>
<evidence type="ECO:0000313" key="2">
    <source>
        <dbReference type="Proteomes" id="UP000324800"/>
    </source>
</evidence>
<organism evidence="1 2">
    <name type="scientific">Streblomastix strix</name>
    <dbReference type="NCBI Taxonomy" id="222440"/>
    <lineage>
        <taxon>Eukaryota</taxon>
        <taxon>Metamonada</taxon>
        <taxon>Preaxostyla</taxon>
        <taxon>Oxymonadida</taxon>
        <taxon>Streblomastigidae</taxon>
        <taxon>Streblomastix</taxon>
    </lineage>
</organism>
<dbReference type="Proteomes" id="UP000324800">
    <property type="component" value="Unassembled WGS sequence"/>
</dbReference>
<protein>
    <recommendedName>
        <fullName evidence="3">DNA-directed DNA polymerase</fullName>
    </recommendedName>
</protein>
<dbReference type="EMBL" id="SNRW01024711">
    <property type="protein sequence ID" value="KAA6362051.1"/>
    <property type="molecule type" value="Genomic_DNA"/>
</dbReference>
<dbReference type="OrthoDB" id="90214at2759"/>
<proteinExistence type="predicted"/>
<dbReference type="AlphaFoldDB" id="A0A5J4TWQ2"/>
<name>A0A5J4TWQ2_9EUKA</name>
<evidence type="ECO:0000313" key="1">
    <source>
        <dbReference type="EMBL" id="KAA6362051.1"/>
    </source>
</evidence>
<accession>A0A5J4TWQ2</accession>
<reference evidence="1 2" key="1">
    <citation type="submission" date="2019-03" db="EMBL/GenBank/DDBJ databases">
        <title>Single cell metagenomics reveals metabolic interactions within the superorganism composed of flagellate Streblomastix strix and complex community of Bacteroidetes bacteria on its surface.</title>
        <authorList>
            <person name="Treitli S.C."/>
            <person name="Kolisko M."/>
            <person name="Husnik F."/>
            <person name="Keeling P."/>
            <person name="Hampl V."/>
        </authorList>
    </citation>
    <scope>NUCLEOTIDE SEQUENCE [LARGE SCALE GENOMIC DNA]</scope>
    <source>
        <strain evidence="1">ST1C</strain>
    </source>
</reference>
<dbReference type="SUPFAM" id="SSF56672">
    <property type="entry name" value="DNA/RNA polymerases"/>
    <property type="match status" value="1"/>
</dbReference>
<sequence length="439" mass="51220">MVKPLMNLIDTFEQFNIDVLHYISIASCTYATKHYSTYFPSKFNLESDKQQYYEDFDINVDYSNPNPNAKLFILATGYWKNKCYHYKQQDYKAGRETEKNVTADDYDYYKSLFETSVCSICNAKFTYDNHPSLDRQDNEHPHTKDNCWPACVSCNIAHANRDPKIASLHIKMRKYAIKHNLPMTISDERIYKLLRECITGGLAAVFHRENIAGRSKFNSEKPYVVKNCIDQRKDIFVAKIKGYFPKSEYNNLLPLPPIFRNIEIENREMVIGEYMYSQAQRHSLPMTKKDRKLATLLDTNNQFMVFNNYYLWLLIDLGLIITDYKAITVFDKNTAYEPFVRTMMNLRIQSILAGSSKEKFYKLIINSSYGYDTLNTEKFGKIKMLYKAGTFIAQHHPNHMGTRRISANTFAVQIKPKTANCFTSIQSGVFTLDNAKYCR</sequence>
<comment type="caution">
    <text evidence="1">The sequence shown here is derived from an EMBL/GenBank/DDBJ whole genome shotgun (WGS) entry which is preliminary data.</text>
</comment>